<keyword evidence="3 6" id="KW-0235">DNA replication</keyword>
<keyword evidence="9" id="KW-1185">Reference proteome</keyword>
<dbReference type="PIRSF" id="PIRSF000799">
    <property type="entry name" value="DNA_pol_eps_2"/>
    <property type="match status" value="1"/>
</dbReference>
<evidence type="ECO:0000256" key="2">
    <source>
        <dbReference type="ARBA" id="ARBA00009560"/>
    </source>
</evidence>
<sequence length="561" mass="63616">MADARQRTIIKVFRKYSNSLGPDTLELLEAILDNHEIEDADVESSIETIAREYNKQDDALMKVSIDVLQRVYESLQDQGQRSDPEKEAIDPESHLFVIDAFEMPLWHWSPERGTFEKVSAPLTMAGSAESRVFAMRDRLNIIKQCVLRNEHFAPSTLPSRDRERLVTLKSTKQLLGRAGERFLLLGMLAHSKEGKLCIEDADGSVELDFTKLVSKISFNRLSYRLRNTSWNRTSQAMVFFTEGSFALVEGEYTEDGTLEIIAIGQPPCEPRETARSIYGHIDFLGKGSTSLLEDVSQLSVRVHEELPDLNFFFLSDVWLDHPKTLPALQKMFGNCVENHFVPKLIVLCGNFTSRSITHGQGRDVQRYQENFDALADLIASYPLITRSTHFVFVPGPLDITMNSTLPRRPLLSSFVGRLKAKIPKVHFATNPCRIKFFDQEIVVFREDSMAKMLRNVVGVKPNARSDDLKKFLVQSILDQGHLCPLTVNIQATLSDYDHSLRLYPLPTALVLADKYDRYKMTYTGCHVFNPGSFVGASFVFSTYQPAEINSEECVLEDDPED</sequence>
<dbReference type="PANTHER" id="PTHR12708">
    <property type="entry name" value="DNA POLYMERASE EPSILON SUBUNIT B"/>
    <property type="match status" value="1"/>
</dbReference>
<dbReference type="Gene3D" id="3.60.21.50">
    <property type="match status" value="1"/>
</dbReference>
<evidence type="ECO:0000256" key="1">
    <source>
        <dbReference type="ARBA" id="ARBA00004123"/>
    </source>
</evidence>
<keyword evidence="4 6" id="KW-0238">DNA-binding</keyword>
<evidence type="ECO:0000256" key="6">
    <source>
        <dbReference type="PIRNR" id="PIRNR000799"/>
    </source>
</evidence>
<accession>A0A8H7D187</accession>
<comment type="similarity">
    <text evidence="2 6">Belongs to the DNA polymerase epsilon subunit B family.</text>
</comment>
<dbReference type="InterPro" id="IPR016266">
    <property type="entry name" value="POLE2"/>
</dbReference>
<dbReference type="Proteomes" id="UP000623467">
    <property type="component" value="Unassembled WGS sequence"/>
</dbReference>
<proteinExistence type="inferred from homology"/>
<evidence type="ECO:0000313" key="9">
    <source>
        <dbReference type="Proteomes" id="UP000623467"/>
    </source>
</evidence>
<dbReference type="PANTHER" id="PTHR12708:SF0">
    <property type="entry name" value="DNA POLYMERASE EPSILON SUBUNIT 2"/>
    <property type="match status" value="1"/>
</dbReference>
<dbReference type="GO" id="GO:0003677">
    <property type="term" value="F:DNA binding"/>
    <property type="evidence" value="ECO:0007669"/>
    <property type="project" value="UniProtKB-UniRule"/>
</dbReference>
<dbReference type="AlphaFoldDB" id="A0A8H7D187"/>
<organism evidence="8 9">
    <name type="scientific">Mycena sanguinolenta</name>
    <dbReference type="NCBI Taxonomy" id="230812"/>
    <lineage>
        <taxon>Eukaryota</taxon>
        <taxon>Fungi</taxon>
        <taxon>Dikarya</taxon>
        <taxon>Basidiomycota</taxon>
        <taxon>Agaricomycotina</taxon>
        <taxon>Agaricomycetes</taxon>
        <taxon>Agaricomycetidae</taxon>
        <taxon>Agaricales</taxon>
        <taxon>Marasmiineae</taxon>
        <taxon>Mycenaceae</taxon>
        <taxon>Mycena</taxon>
    </lineage>
</organism>
<protein>
    <recommendedName>
        <fullName evidence="6">DNA polymerase epsilon subunit</fullName>
    </recommendedName>
    <alternativeName>
        <fullName evidence="6">DNA polymerase II subunit 2</fullName>
    </alternativeName>
</protein>
<evidence type="ECO:0000256" key="4">
    <source>
        <dbReference type="ARBA" id="ARBA00023125"/>
    </source>
</evidence>
<comment type="caution">
    <text evidence="8">The sequence shown here is derived from an EMBL/GenBank/DDBJ whole genome shotgun (WGS) entry which is preliminary data.</text>
</comment>
<dbReference type="InterPro" id="IPR007185">
    <property type="entry name" value="DNA_pol_a/d/e_bsu"/>
</dbReference>
<dbReference type="OrthoDB" id="10254730at2759"/>
<keyword evidence="5 6" id="KW-0539">Nucleus</keyword>
<evidence type="ECO:0000259" key="7">
    <source>
        <dbReference type="Pfam" id="PF04042"/>
    </source>
</evidence>
<feature type="domain" description="DNA polymerase alpha/delta/epsilon subunit B" evidence="7">
    <location>
        <begin position="311"/>
        <end position="515"/>
    </location>
</feature>
<dbReference type="EMBL" id="JACAZH010000011">
    <property type="protein sequence ID" value="KAF7355406.1"/>
    <property type="molecule type" value="Genomic_DNA"/>
</dbReference>
<evidence type="ECO:0000313" key="8">
    <source>
        <dbReference type="EMBL" id="KAF7355406.1"/>
    </source>
</evidence>
<comment type="function">
    <text evidence="6">Participates in DNA repair and in chromosomal DNA replication.</text>
</comment>
<dbReference type="GO" id="GO:0008622">
    <property type="term" value="C:epsilon DNA polymerase complex"/>
    <property type="evidence" value="ECO:0007669"/>
    <property type="project" value="UniProtKB-UniRule"/>
</dbReference>
<reference evidence="8" key="1">
    <citation type="submission" date="2020-05" db="EMBL/GenBank/DDBJ databases">
        <title>Mycena genomes resolve the evolution of fungal bioluminescence.</title>
        <authorList>
            <person name="Tsai I.J."/>
        </authorList>
    </citation>
    <scope>NUCLEOTIDE SEQUENCE</scope>
    <source>
        <strain evidence="8">160909Yilan</strain>
    </source>
</reference>
<gene>
    <name evidence="8" type="ORF">MSAN_01457300</name>
</gene>
<evidence type="ECO:0000256" key="3">
    <source>
        <dbReference type="ARBA" id="ARBA00022705"/>
    </source>
</evidence>
<name>A0A8H7D187_9AGAR</name>
<dbReference type="GO" id="GO:0042276">
    <property type="term" value="P:error-prone translesion synthesis"/>
    <property type="evidence" value="ECO:0007669"/>
    <property type="project" value="TreeGrafter"/>
</dbReference>
<dbReference type="GO" id="GO:0006261">
    <property type="term" value="P:DNA-templated DNA replication"/>
    <property type="evidence" value="ECO:0007669"/>
    <property type="project" value="InterPro"/>
</dbReference>
<comment type="subcellular location">
    <subcellularLocation>
        <location evidence="1 6">Nucleus</location>
    </subcellularLocation>
</comment>
<evidence type="ECO:0000256" key="5">
    <source>
        <dbReference type="ARBA" id="ARBA00023242"/>
    </source>
</evidence>
<dbReference type="Pfam" id="PF04042">
    <property type="entry name" value="DNA_pol_E_B"/>
    <property type="match status" value="1"/>
</dbReference>